<proteinExistence type="predicted"/>
<feature type="transmembrane region" description="Helical" evidence="9">
    <location>
        <begin position="86"/>
        <end position="105"/>
    </location>
</feature>
<dbReference type="Pfam" id="PF02386">
    <property type="entry name" value="TrkH"/>
    <property type="match status" value="1"/>
</dbReference>
<keyword evidence="4 9" id="KW-0812">Transmembrane</keyword>
<evidence type="ECO:0000256" key="7">
    <source>
        <dbReference type="ARBA" id="ARBA00023136"/>
    </source>
</evidence>
<sequence length="184" mass="19773">MLAAIPALARNQARALLLRRTIPHDIVYRAATIMTIATLVAVIVSFALLASHDMAFEKAAFETVSALATSGLSIGGTAELNALGKWLIIVTMFIGRVGPISLALATRYSAKRPRDLPGDQADGRLTMCLTADPGSPQGTGIAGTPSRDSQKSGQPRRGARSLSRRPADWRMKLRRRTCSGSYRR</sequence>
<evidence type="ECO:0000256" key="5">
    <source>
        <dbReference type="ARBA" id="ARBA00022989"/>
    </source>
</evidence>
<keyword evidence="3" id="KW-1003">Cell membrane</keyword>
<organism evidence="10 11">
    <name type="scientific">Nannocystis bainbridge</name>
    <dbReference type="NCBI Taxonomy" id="2995303"/>
    <lineage>
        <taxon>Bacteria</taxon>
        <taxon>Pseudomonadati</taxon>
        <taxon>Myxococcota</taxon>
        <taxon>Polyangia</taxon>
        <taxon>Nannocystales</taxon>
        <taxon>Nannocystaceae</taxon>
        <taxon>Nannocystis</taxon>
    </lineage>
</organism>
<keyword evidence="11" id="KW-1185">Reference proteome</keyword>
<evidence type="ECO:0000256" key="8">
    <source>
        <dbReference type="SAM" id="MobiDB-lite"/>
    </source>
</evidence>
<feature type="region of interest" description="Disordered" evidence="8">
    <location>
        <begin position="113"/>
        <end position="184"/>
    </location>
</feature>
<dbReference type="Proteomes" id="UP001221686">
    <property type="component" value="Unassembled WGS sequence"/>
</dbReference>
<feature type="compositionally biased region" description="Basic residues" evidence="8">
    <location>
        <begin position="172"/>
        <end position="184"/>
    </location>
</feature>
<gene>
    <name evidence="10" type="ORF">POL25_40255</name>
</gene>
<evidence type="ECO:0000256" key="9">
    <source>
        <dbReference type="SAM" id="Phobius"/>
    </source>
</evidence>
<feature type="transmembrane region" description="Helical" evidence="9">
    <location>
        <begin position="26"/>
        <end position="49"/>
    </location>
</feature>
<keyword evidence="7 9" id="KW-0472">Membrane</keyword>
<evidence type="ECO:0000256" key="2">
    <source>
        <dbReference type="ARBA" id="ARBA00022448"/>
    </source>
</evidence>
<reference evidence="10 11" key="1">
    <citation type="submission" date="2022-11" db="EMBL/GenBank/DDBJ databases">
        <title>Minimal conservation of predation-associated metabolite biosynthetic gene clusters underscores biosynthetic potential of Myxococcota including descriptions for ten novel species: Archangium lansinium sp. nov., Myxococcus landrumus sp. nov., Nannocystis bai.</title>
        <authorList>
            <person name="Ahearne A."/>
            <person name="Stevens C."/>
            <person name="Dowd S."/>
        </authorList>
    </citation>
    <scope>NUCLEOTIDE SEQUENCE [LARGE SCALE GENOMIC DNA]</scope>
    <source>
        <strain evidence="10 11">BB15-2</strain>
    </source>
</reference>
<dbReference type="PANTHER" id="PTHR32024:SF1">
    <property type="entry name" value="KTR SYSTEM POTASSIUM UPTAKE PROTEIN B"/>
    <property type="match status" value="1"/>
</dbReference>
<protein>
    <submittedName>
        <fullName evidence="10">Potassium transporter TrkG</fullName>
    </submittedName>
</protein>
<keyword evidence="2" id="KW-0813">Transport</keyword>
<evidence type="ECO:0000256" key="1">
    <source>
        <dbReference type="ARBA" id="ARBA00004651"/>
    </source>
</evidence>
<dbReference type="PANTHER" id="PTHR32024">
    <property type="entry name" value="TRK SYSTEM POTASSIUM UPTAKE PROTEIN TRKG-RELATED"/>
    <property type="match status" value="1"/>
</dbReference>
<evidence type="ECO:0000256" key="4">
    <source>
        <dbReference type="ARBA" id="ARBA00022692"/>
    </source>
</evidence>
<comment type="caution">
    <text evidence="10">The sequence shown here is derived from an EMBL/GenBank/DDBJ whole genome shotgun (WGS) entry which is preliminary data.</text>
</comment>
<dbReference type="InterPro" id="IPR003445">
    <property type="entry name" value="Cat_transpt"/>
</dbReference>
<dbReference type="EMBL" id="JAQNDL010000004">
    <property type="protein sequence ID" value="MDC0723188.1"/>
    <property type="molecule type" value="Genomic_DNA"/>
</dbReference>
<evidence type="ECO:0000256" key="3">
    <source>
        <dbReference type="ARBA" id="ARBA00022475"/>
    </source>
</evidence>
<accession>A0ABT5EBD2</accession>
<name>A0ABT5EBD2_9BACT</name>
<evidence type="ECO:0000313" key="11">
    <source>
        <dbReference type="Proteomes" id="UP001221686"/>
    </source>
</evidence>
<evidence type="ECO:0000256" key="6">
    <source>
        <dbReference type="ARBA" id="ARBA00023065"/>
    </source>
</evidence>
<keyword evidence="6" id="KW-0406">Ion transport</keyword>
<keyword evidence="5 9" id="KW-1133">Transmembrane helix</keyword>
<comment type="subcellular location">
    <subcellularLocation>
        <location evidence="1">Cell membrane</location>
        <topology evidence="1">Multi-pass membrane protein</topology>
    </subcellularLocation>
</comment>
<evidence type="ECO:0000313" key="10">
    <source>
        <dbReference type="EMBL" id="MDC0723188.1"/>
    </source>
</evidence>